<name>A0A564XW63_HYMDI</name>
<accession>A0A564XW63</accession>
<protein>
    <submittedName>
        <fullName evidence="1">Uncharacterized protein</fullName>
    </submittedName>
</protein>
<organism evidence="1 2">
    <name type="scientific">Hymenolepis diminuta</name>
    <name type="common">Rat tapeworm</name>
    <dbReference type="NCBI Taxonomy" id="6216"/>
    <lineage>
        <taxon>Eukaryota</taxon>
        <taxon>Metazoa</taxon>
        <taxon>Spiralia</taxon>
        <taxon>Lophotrochozoa</taxon>
        <taxon>Platyhelminthes</taxon>
        <taxon>Cestoda</taxon>
        <taxon>Eucestoda</taxon>
        <taxon>Cyclophyllidea</taxon>
        <taxon>Hymenolepididae</taxon>
        <taxon>Hymenolepis</taxon>
    </lineage>
</organism>
<dbReference type="AlphaFoldDB" id="A0A564XW63"/>
<reference evidence="1 2" key="1">
    <citation type="submission" date="2019-07" db="EMBL/GenBank/DDBJ databases">
        <authorList>
            <person name="Jastrzebski P J."/>
            <person name="Paukszto L."/>
            <person name="Jastrzebski P J."/>
        </authorList>
    </citation>
    <scope>NUCLEOTIDE SEQUENCE [LARGE SCALE GENOMIC DNA]</scope>
    <source>
        <strain evidence="1 2">WMS-il1</strain>
    </source>
</reference>
<proteinExistence type="predicted"/>
<dbReference type="Proteomes" id="UP000321570">
    <property type="component" value="Unassembled WGS sequence"/>
</dbReference>
<evidence type="ECO:0000313" key="1">
    <source>
        <dbReference type="EMBL" id="VUZ38554.1"/>
    </source>
</evidence>
<dbReference type="EMBL" id="CABIJS010000001">
    <property type="protein sequence ID" value="VUZ38554.1"/>
    <property type="molecule type" value="Genomic_DNA"/>
</dbReference>
<gene>
    <name evidence="1" type="ORF">WMSIL1_LOCUS4</name>
</gene>
<sequence>MQSRKFLNLQINENQVRLQLNTASDIISRKLWKSLSRPELEAVSLFTISAWGDPVKLTGKLNCGMAYRDTSISTAPYIVDTQLNRFCLDWLGQLGLWELSINATCNRAHSATSTTSFTAEMVVQHFPVVFQVGLGLCNYTGTTLKLISNAQPVLRAEKNLNVWNKEHNHRNWKRAFWIFDVLDLPSLGNNGALEIQPSNQQSLCSERSRKPPKRFRLDLKVKSYDGKLSPRCVG</sequence>
<evidence type="ECO:0000313" key="2">
    <source>
        <dbReference type="Proteomes" id="UP000321570"/>
    </source>
</evidence>
<keyword evidence="2" id="KW-1185">Reference proteome</keyword>